<keyword evidence="2" id="KW-0732">Signal</keyword>
<feature type="region of interest" description="Disordered" evidence="1">
    <location>
        <begin position="96"/>
        <end position="179"/>
    </location>
</feature>
<feature type="compositionally biased region" description="Low complexity" evidence="1">
    <location>
        <begin position="320"/>
        <end position="345"/>
    </location>
</feature>
<proteinExistence type="predicted"/>
<feature type="compositionally biased region" description="Basic and acidic residues" evidence="1">
    <location>
        <begin position="96"/>
        <end position="106"/>
    </location>
</feature>
<feature type="compositionally biased region" description="Polar residues" evidence="1">
    <location>
        <begin position="350"/>
        <end position="359"/>
    </location>
</feature>
<feature type="compositionally biased region" description="Polar residues" evidence="1">
    <location>
        <begin position="128"/>
        <end position="142"/>
    </location>
</feature>
<feature type="chain" id="PRO_5045984283" evidence="2">
    <location>
        <begin position="23"/>
        <end position="397"/>
    </location>
</feature>
<protein>
    <submittedName>
        <fullName evidence="3">Uncharacterized protein</fullName>
    </submittedName>
</protein>
<evidence type="ECO:0000313" key="3">
    <source>
        <dbReference type="EMBL" id="GJS88148.1"/>
    </source>
</evidence>
<feature type="region of interest" description="Disordered" evidence="1">
    <location>
        <begin position="301"/>
        <end position="369"/>
    </location>
</feature>
<evidence type="ECO:0000256" key="1">
    <source>
        <dbReference type="SAM" id="MobiDB-lite"/>
    </source>
</evidence>
<feature type="signal peptide" evidence="2">
    <location>
        <begin position="1"/>
        <end position="22"/>
    </location>
</feature>
<evidence type="ECO:0000313" key="4">
    <source>
        <dbReference type="Proteomes" id="UP001151760"/>
    </source>
</evidence>
<reference evidence="3" key="1">
    <citation type="journal article" date="2022" name="Int. J. Mol. Sci.">
        <title>Draft Genome of Tanacetum Coccineum: Genomic Comparison of Closely Related Tanacetum-Family Plants.</title>
        <authorList>
            <person name="Yamashiro T."/>
            <person name="Shiraishi A."/>
            <person name="Nakayama K."/>
            <person name="Satake H."/>
        </authorList>
    </citation>
    <scope>NUCLEOTIDE SEQUENCE</scope>
</reference>
<comment type="caution">
    <text evidence="3">The sequence shown here is derived from an EMBL/GenBank/DDBJ whole genome shotgun (WGS) entry which is preliminary data.</text>
</comment>
<name>A0ABQ4ZH30_9ASTR</name>
<sequence length="397" mass="41919">MLSSLLATMIGLLYNIMKTLLGVNFELRDDGCSKSGSWDQFGSPLAITLICLSDRREGDHMPLLAAMLSPAQVAIADEGTGETAPDIPQTIPKTIQETRPEPDQSHEQIPTPPRPTTPNHIPPVFEQGHTSDPNIASFSGANESDPDLFTSTNVENETLGGSFHTTPPRSTLVPPVGPTSGGAKDLATLTALSSLVSELVQKVSTLESELKAHKLLFKDVVGQLVKKVKALELNLKTRSRKVVMSESNKEEEEEQDMDPLIKLAKDVAASDAHVDVSPGVDIPPSPPLTTGFSYVPTAETIPASSDTTPETPGGVSFGVSTGAPTGPSTVSPGSTTVPTSSYVPTAETIPASSGTTPETPLSPKKDRLGGLLAKRLQAQELAAFRKQELQSSMKDAN</sequence>
<keyword evidence="4" id="KW-1185">Reference proteome</keyword>
<dbReference type="EMBL" id="BQNB010011252">
    <property type="protein sequence ID" value="GJS88148.1"/>
    <property type="molecule type" value="Genomic_DNA"/>
</dbReference>
<organism evidence="3 4">
    <name type="scientific">Tanacetum coccineum</name>
    <dbReference type="NCBI Taxonomy" id="301880"/>
    <lineage>
        <taxon>Eukaryota</taxon>
        <taxon>Viridiplantae</taxon>
        <taxon>Streptophyta</taxon>
        <taxon>Embryophyta</taxon>
        <taxon>Tracheophyta</taxon>
        <taxon>Spermatophyta</taxon>
        <taxon>Magnoliopsida</taxon>
        <taxon>eudicotyledons</taxon>
        <taxon>Gunneridae</taxon>
        <taxon>Pentapetalae</taxon>
        <taxon>asterids</taxon>
        <taxon>campanulids</taxon>
        <taxon>Asterales</taxon>
        <taxon>Asteraceae</taxon>
        <taxon>Asteroideae</taxon>
        <taxon>Anthemideae</taxon>
        <taxon>Anthemidinae</taxon>
        <taxon>Tanacetum</taxon>
    </lineage>
</organism>
<accession>A0ABQ4ZH30</accession>
<gene>
    <name evidence="3" type="ORF">Tco_0770784</name>
</gene>
<evidence type="ECO:0000256" key="2">
    <source>
        <dbReference type="SAM" id="SignalP"/>
    </source>
</evidence>
<dbReference type="Proteomes" id="UP001151760">
    <property type="component" value="Unassembled WGS sequence"/>
</dbReference>
<reference evidence="3" key="2">
    <citation type="submission" date="2022-01" db="EMBL/GenBank/DDBJ databases">
        <authorList>
            <person name="Yamashiro T."/>
            <person name="Shiraishi A."/>
            <person name="Satake H."/>
            <person name="Nakayama K."/>
        </authorList>
    </citation>
    <scope>NUCLEOTIDE SEQUENCE</scope>
</reference>